<dbReference type="InterPro" id="IPR050747">
    <property type="entry name" value="Mitochondrial_chaperone_BCS1"/>
</dbReference>
<dbReference type="GO" id="GO:0016887">
    <property type="term" value="F:ATP hydrolysis activity"/>
    <property type="evidence" value="ECO:0007669"/>
    <property type="project" value="InterPro"/>
</dbReference>
<protein>
    <recommendedName>
        <fullName evidence="3">Mitochondrial chaperone BCS1</fullName>
    </recommendedName>
    <alternativeName>
        <fullName evidence="12">BCS1-like protein</fullName>
    </alternativeName>
</protein>
<evidence type="ECO:0000256" key="13">
    <source>
        <dbReference type="ARBA" id="ARBA00048778"/>
    </source>
</evidence>
<dbReference type="Gene3D" id="3.40.50.300">
    <property type="entry name" value="P-loop containing nucleotide triphosphate hydrolases"/>
    <property type="match status" value="1"/>
</dbReference>
<comment type="subcellular location">
    <subcellularLocation>
        <location evidence="1">Mitochondrion inner membrane</location>
        <topology evidence="1">Single-pass membrane protein</topology>
    </subcellularLocation>
</comment>
<evidence type="ECO:0000256" key="10">
    <source>
        <dbReference type="ARBA" id="ARBA00023128"/>
    </source>
</evidence>
<proteinExistence type="inferred from homology"/>
<evidence type="ECO:0000256" key="11">
    <source>
        <dbReference type="ARBA" id="ARBA00023136"/>
    </source>
</evidence>
<dbReference type="GO" id="GO:0034551">
    <property type="term" value="P:mitochondrial respiratory chain complex III assembly"/>
    <property type="evidence" value="ECO:0007669"/>
    <property type="project" value="UniProtKB-ARBA"/>
</dbReference>
<dbReference type="GO" id="GO:0005524">
    <property type="term" value="F:ATP binding"/>
    <property type="evidence" value="ECO:0007669"/>
    <property type="project" value="UniProtKB-KW"/>
</dbReference>
<evidence type="ECO:0000256" key="8">
    <source>
        <dbReference type="ARBA" id="ARBA00022840"/>
    </source>
</evidence>
<name>A0A914WA20_9BILA</name>
<evidence type="ECO:0000256" key="1">
    <source>
        <dbReference type="ARBA" id="ARBA00004434"/>
    </source>
</evidence>
<evidence type="ECO:0000313" key="18">
    <source>
        <dbReference type="WBParaSite" id="PSAMB.scaffold3378size18519.g21246.t1"/>
    </source>
</evidence>
<accession>A0A914WA20</accession>
<comment type="catalytic activity">
    <reaction evidence="13">
        <text>ATP + H2O = ADP + phosphate + H(+)</text>
        <dbReference type="Rhea" id="RHEA:13065"/>
        <dbReference type="ChEBI" id="CHEBI:15377"/>
        <dbReference type="ChEBI" id="CHEBI:15378"/>
        <dbReference type="ChEBI" id="CHEBI:30616"/>
        <dbReference type="ChEBI" id="CHEBI:43474"/>
        <dbReference type="ChEBI" id="CHEBI:456216"/>
    </reaction>
    <physiologicalReaction direction="left-to-right" evidence="13">
        <dbReference type="Rhea" id="RHEA:13066"/>
    </physiologicalReaction>
</comment>
<evidence type="ECO:0000256" key="12">
    <source>
        <dbReference type="ARBA" id="ARBA00032816"/>
    </source>
</evidence>
<keyword evidence="11" id="KW-0472">Membrane</keyword>
<evidence type="ECO:0000259" key="15">
    <source>
        <dbReference type="SMART" id="SM00382"/>
    </source>
</evidence>
<dbReference type="Pfam" id="PF08740">
    <property type="entry name" value="BCS1_N"/>
    <property type="match status" value="1"/>
</dbReference>
<dbReference type="SMART" id="SM01024">
    <property type="entry name" value="BCS1_N"/>
    <property type="match status" value="1"/>
</dbReference>
<feature type="domain" description="AAA+ ATPase" evidence="15">
    <location>
        <begin position="225"/>
        <end position="360"/>
    </location>
</feature>
<dbReference type="InterPro" id="IPR014851">
    <property type="entry name" value="BCS1_N"/>
</dbReference>
<evidence type="ECO:0000256" key="14">
    <source>
        <dbReference type="RuleBase" id="RU003651"/>
    </source>
</evidence>
<dbReference type="CDD" id="cd19510">
    <property type="entry name" value="RecA-like_BCS1"/>
    <property type="match status" value="1"/>
</dbReference>
<evidence type="ECO:0000256" key="9">
    <source>
        <dbReference type="ARBA" id="ARBA00022989"/>
    </source>
</evidence>
<organism evidence="17 18">
    <name type="scientific">Plectus sambesii</name>
    <dbReference type="NCBI Taxonomy" id="2011161"/>
    <lineage>
        <taxon>Eukaryota</taxon>
        <taxon>Metazoa</taxon>
        <taxon>Ecdysozoa</taxon>
        <taxon>Nematoda</taxon>
        <taxon>Chromadorea</taxon>
        <taxon>Plectida</taxon>
        <taxon>Plectina</taxon>
        <taxon>Plectoidea</taxon>
        <taxon>Plectidae</taxon>
        <taxon>Plectus</taxon>
    </lineage>
</organism>
<keyword evidence="6" id="KW-0999">Mitochondrion inner membrane</keyword>
<keyword evidence="17" id="KW-1185">Reference proteome</keyword>
<keyword evidence="10" id="KW-0496">Mitochondrion</keyword>
<keyword evidence="5 14" id="KW-0547">Nucleotide-binding</keyword>
<comment type="similarity">
    <text evidence="2">Belongs to the AAA ATPase family. BCS1 subfamily.</text>
</comment>
<evidence type="ECO:0000313" key="17">
    <source>
        <dbReference type="Proteomes" id="UP000887566"/>
    </source>
</evidence>
<evidence type="ECO:0000256" key="3">
    <source>
        <dbReference type="ARBA" id="ARBA00016942"/>
    </source>
</evidence>
<reference evidence="18" key="1">
    <citation type="submission" date="2022-11" db="UniProtKB">
        <authorList>
            <consortium name="WormBaseParasite"/>
        </authorList>
    </citation>
    <scope>IDENTIFICATION</scope>
</reference>
<sequence length="429" mass="48419">MAKIHEYLSSLTDNPYFGAGAGLAGLGIGLSVLRKSSIIANAVIRRNCFISLEITNSDPAYPWLLNYINRHSRRQTRHLTVNTFVRQGESGKTDTAFRFLPGQGTHYFFYQGFPVLVERQRENQSIQKDGFRTPFETVTLRTFGFDATFLQRMLQKATDEELSHAETGMVIYHAVGPEWRRFGPPRRKRPLDSIVLDAGISDKIFNDLREFLNSAKWYTDRGVPYRRGYLLYGPPGCGKSSFISGIASQLGYSVCMVSLSERTLDDDRLNHLLNTAPPNSIVLLEDVDAAFHSREDHPSLKAAYEGMTRVTLSGLLNAIDGVACAEERILFMTTNYVERLDPALIRPGRIDVKEYFGYCTDYMLGQMFARFYRDEQQQLATDELTQEFVAAVRRLSCDVSAAQIQGHLLKHKFDPLSAIHNASDIVAKS</sequence>
<evidence type="ECO:0000256" key="2">
    <source>
        <dbReference type="ARBA" id="ARBA00007448"/>
    </source>
</evidence>
<dbReference type="InterPro" id="IPR027417">
    <property type="entry name" value="P-loop_NTPase"/>
</dbReference>
<dbReference type="FunFam" id="3.40.50.300:FF:000768">
    <property type="entry name" value="Probable mitochondrial chaperone bcs1"/>
    <property type="match status" value="1"/>
</dbReference>
<dbReference type="PANTHER" id="PTHR23070">
    <property type="entry name" value="BCS1 AAA-TYPE ATPASE"/>
    <property type="match status" value="1"/>
</dbReference>
<dbReference type="Proteomes" id="UP000887566">
    <property type="component" value="Unplaced"/>
</dbReference>
<dbReference type="WBParaSite" id="PSAMB.scaffold3378size18519.g21246.t1">
    <property type="protein sequence ID" value="PSAMB.scaffold3378size18519.g21246.t1"/>
    <property type="gene ID" value="PSAMB.scaffold3378size18519.g21246"/>
</dbReference>
<evidence type="ECO:0000256" key="7">
    <source>
        <dbReference type="ARBA" id="ARBA00022801"/>
    </source>
</evidence>
<dbReference type="Pfam" id="PF25426">
    <property type="entry name" value="AAA_lid_BCS1"/>
    <property type="match status" value="1"/>
</dbReference>
<dbReference type="GO" id="GO:0005743">
    <property type="term" value="C:mitochondrial inner membrane"/>
    <property type="evidence" value="ECO:0007669"/>
    <property type="project" value="UniProtKB-SubCell"/>
</dbReference>
<dbReference type="InterPro" id="IPR003959">
    <property type="entry name" value="ATPase_AAA_core"/>
</dbReference>
<keyword evidence="9" id="KW-1133">Transmembrane helix</keyword>
<dbReference type="PROSITE" id="PS00674">
    <property type="entry name" value="AAA"/>
    <property type="match status" value="1"/>
</dbReference>
<dbReference type="InterPro" id="IPR057495">
    <property type="entry name" value="AAA_lid_BCS1"/>
</dbReference>
<evidence type="ECO:0000256" key="6">
    <source>
        <dbReference type="ARBA" id="ARBA00022792"/>
    </source>
</evidence>
<keyword evidence="4" id="KW-0812">Transmembrane</keyword>
<evidence type="ECO:0000256" key="4">
    <source>
        <dbReference type="ARBA" id="ARBA00022692"/>
    </source>
</evidence>
<dbReference type="SMART" id="SM00382">
    <property type="entry name" value="AAA"/>
    <property type="match status" value="1"/>
</dbReference>
<dbReference type="InterPro" id="IPR003960">
    <property type="entry name" value="ATPase_AAA_CS"/>
</dbReference>
<dbReference type="SUPFAM" id="SSF52540">
    <property type="entry name" value="P-loop containing nucleoside triphosphate hydrolases"/>
    <property type="match status" value="1"/>
</dbReference>
<dbReference type="AlphaFoldDB" id="A0A914WA20"/>
<evidence type="ECO:0000259" key="16">
    <source>
        <dbReference type="SMART" id="SM01024"/>
    </source>
</evidence>
<dbReference type="Pfam" id="PF00004">
    <property type="entry name" value="AAA"/>
    <property type="match status" value="1"/>
</dbReference>
<dbReference type="InterPro" id="IPR003593">
    <property type="entry name" value="AAA+_ATPase"/>
</dbReference>
<evidence type="ECO:0000256" key="5">
    <source>
        <dbReference type="ARBA" id="ARBA00022741"/>
    </source>
</evidence>
<keyword evidence="7" id="KW-0378">Hydrolase</keyword>
<feature type="domain" description="BCS1 N-terminal" evidence="16">
    <location>
        <begin position="24"/>
        <end position="194"/>
    </location>
</feature>
<keyword evidence="8 14" id="KW-0067">ATP-binding</keyword>